<dbReference type="EMBL" id="JACIEP010000013">
    <property type="protein sequence ID" value="MBB4037382.1"/>
    <property type="molecule type" value="Genomic_DNA"/>
</dbReference>
<dbReference type="Gene3D" id="3.90.70.50">
    <property type="entry name" value="Peptidase C10, streptopain"/>
    <property type="match status" value="2"/>
</dbReference>
<evidence type="ECO:0000259" key="6">
    <source>
        <dbReference type="Pfam" id="PF13734"/>
    </source>
</evidence>
<keyword evidence="3" id="KW-0732">Signal</keyword>
<evidence type="ECO:0000256" key="4">
    <source>
        <dbReference type="ARBA" id="ARBA00022801"/>
    </source>
</evidence>
<keyword evidence="8" id="KW-1185">Reference proteome</keyword>
<keyword evidence="2" id="KW-0645">Protease</keyword>
<dbReference type="GO" id="GO:0006508">
    <property type="term" value="P:proteolysis"/>
    <property type="evidence" value="ECO:0007669"/>
    <property type="project" value="UniProtKB-KW"/>
</dbReference>
<keyword evidence="5" id="KW-0788">Thiol protease</keyword>
<evidence type="ECO:0000256" key="5">
    <source>
        <dbReference type="ARBA" id="ARBA00022807"/>
    </source>
</evidence>
<dbReference type="GO" id="GO:0008234">
    <property type="term" value="F:cysteine-type peptidase activity"/>
    <property type="evidence" value="ECO:0007669"/>
    <property type="project" value="UniProtKB-KW"/>
</dbReference>
<dbReference type="RefSeq" id="WP_183308223.1">
    <property type="nucleotide sequence ID" value="NZ_JACIEP010000013.1"/>
</dbReference>
<evidence type="ECO:0000256" key="2">
    <source>
        <dbReference type="ARBA" id="ARBA00022670"/>
    </source>
</evidence>
<keyword evidence="4" id="KW-0378">Hydrolase</keyword>
<comment type="similarity">
    <text evidence="1">Belongs to the peptidase C10 family.</text>
</comment>
<evidence type="ECO:0000256" key="1">
    <source>
        <dbReference type="ARBA" id="ARBA00009693"/>
    </source>
</evidence>
<gene>
    <name evidence="7" type="ORF">GGR21_003299</name>
</gene>
<evidence type="ECO:0000313" key="7">
    <source>
        <dbReference type="EMBL" id="MBB4037382.1"/>
    </source>
</evidence>
<organism evidence="7 8">
    <name type="scientific">Dysgonomonas hofstadii</name>
    <dbReference type="NCBI Taxonomy" id="637886"/>
    <lineage>
        <taxon>Bacteria</taxon>
        <taxon>Pseudomonadati</taxon>
        <taxon>Bacteroidota</taxon>
        <taxon>Bacteroidia</taxon>
        <taxon>Bacteroidales</taxon>
        <taxon>Dysgonomonadaceae</taxon>
        <taxon>Dysgonomonas</taxon>
    </lineage>
</organism>
<reference evidence="7 8" key="1">
    <citation type="submission" date="2020-08" db="EMBL/GenBank/DDBJ databases">
        <title>Genomic Encyclopedia of Type Strains, Phase IV (KMG-IV): sequencing the most valuable type-strain genomes for metagenomic binning, comparative biology and taxonomic classification.</title>
        <authorList>
            <person name="Goeker M."/>
        </authorList>
    </citation>
    <scope>NUCLEOTIDE SEQUENCE [LARGE SCALE GENOMIC DNA]</scope>
    <source>
        <strain evidence="7 8">DSM 104969</strain>
    </source>
</reference>
<name>A0A840CY84_9BACT</name>
<evidence type="ECO:0000256" key="3">
    <source>
        <dbReference type="ARBA" id="ARBA00022729"/>
    </source>
</evidence>
<dbReference type="SUPFAM" id="SSF54001">
    <property type="entry name" value="Cysteine proteinases"/>
    <property type="match status" value="1"/>
</dbReference>
<comment type="caution">
    <text evidence="7">The sequence shown here is derived from an EMBL/GenBank/DDBJ whole genome shotgun (WGS) entry which is preliminary data.</text>
</comment>
<sequence>MQEEIPKSDNFVDKETILGLASQLSFTTDDGNGPKSSVLKQVEDIGVVTGTDNLPSCYIVNYEDSGFIIMPADNRLTPVLAHSETGKFAIAGELPPGVSEWLEETAAYVSYIRESDEEQTGNVADAWNPISVQRIIIGGGGNDEFEPDWGQCPQNELVGPLLTTAWHQRDGFNNLLQYGGCNTDKTNGRYPAGCVAIAVAQVMRYHEFPTTSYFWIFMLDRTGTDEASRLVSDIGTALGTEYSCEKSNAETSKVPEILKNRFGYSSAVYDHFNVDIVTANLKQRRPVILSGARKEYALGLPYRGDGHAWVCDGYKKNIQCEYDLNGRFNGNYTMSTWLYMNWGWNIDNTNYNGWYSWNSWDTNDGEYNFNYTKKMVYNIKP</sequence>
<dbReference type="InterPro" id="IPR025896">
    <property type="entry name" value="Spi_Prtas-inh"/>
</dbReference>
<dbReference type="Pfam" id="PF01640">
    <property type="entry name" value="Peptidase_C10"/>
    <property type="match status" value="2"/>
</dbReference>
<dbReference type="InterPro" id="IPR000200">
    <property type="entry name" value="Peptidase_C10"/>
</dbReference>
<dbReference type="InterPro" id="IPR038765">
    <property type="entry name" value="Papain-like_cys_pep_sf"/>
</dbReference>
<evidence type="ECO:0000313" key="8">
    <source>
        <dbReference type="Proteomes" id="UP000555103"/>
    </source>
</evidence>
<dbReference type="AlphaFoldDB" id="A0A840CY84"/>
<protein>
    <recommendedName>
        <fullName evidence="6">Spi protease inhibitor domain-containing protein</fullName>
    </recommendedName>
</protein>
<dbReference type="Proteomes" id="UP000555103">
    <property type="component" value="Unassembled WGS sequence"/>
</dbReference>
<proteinExistence type="inferred from homology"/>
<feature type="domain" description="Spi protease inhibitor" evidence="6">
    <location>
        <begin position="53"/>
        <end position="106"/>
    </location>
</feature>
<dbReference type="Pfam" id="PF13734">
    <property type="entry name" value="Inhibitor_I69"/>
    <property type="match status" value="1"/>
</dbReference>
<accession>A0A840CY84</accession>
<dbReference type="InterPro" id="IPR044934">
    <property type="entry name" value="Streptopain_sf"/>
</dbReference>